<proteinExistence type="predicted"/>
<dbReference type="Pfam" id="PF14223">
    <property type="entry name" value="Retrotran_gag_2"/>
    <property type="match status" value="1"/>
</dbReference>
<organism evidence="1 2">
    <name type="scientific">Mucuna pruriens</name>
    <name type="common">Velvet bean</name>
    <name type="synonym">Dolichos pruriens</name>
    <dbReference type="NCBI Taxonomy" id="157652"/>
    <lineage>
        <taxon>Eukaryota</taxon>
        <taxon>Viridiplantae</taxon>
        <taxon>Streptophyta</taxon>
        <taxon>Embryophyta</taxon>
        <taxon>Tracheophyta</taxon>
        <taxon>Spermatophyta</taxon>
        <taxon>Magnoliopsida</taxon>
        <taxon>eudicotyledons</taxon>
        <taxon>Gunneridae</taxon>
        <taxon>Pentapetalae</taxon>
        <taxon>rosids</taxon>
        <taxon>fabids</taxon>
        <taxon>Fabales</taxon>
        <taxon>Fabaceae</taxon>
        <taxon>Papilionoideae</taxon>
        <taxon>50 kb inversion clade</taxon>
        <taxon>NPAAA clade</taxon>
        <taxon>indigoferoid/millettioid clade</taxon>
        <taxon>Phaseoleae</taxon>
        <taxon>Mucuna</taxon>
    </lineage>
</organism>
<dbReference type="PANTHER" id="PTHR35317:SF42">
    <property type="entry name" value="RETROTRANSPOSON GAG DOMAIN-CONTAINING PROTEIN"/>
    <property type="match status" value="1"/>
</dbReference>
<dbReference type="EMBL" id="QJKJ01009201">
    <property type="protein sequence ID" value="RDX77339.1"/>
    <property type="molecule type" value="Genomic_DNA"/>
</dbReference>
<evidence type="ECO:0000313" key="1">
    <source>
        <dbReference type="EMBL" id="RDX77339.1"/>
    </source>
</evidence>
<protein>
    <recommendedName>
        <fullName evidence="3">Copia protein</fullName>
    </recommendedName>
</protein>
<gene>
    <name evidence="1" type="ORF">CR513_42557</name>
</gene>
<dbReference type="OrthoDB" id="1722863at2759"/>
<feature type="non-terminal residue" evidence="1">
    <location>
        <position position="1"/>
    </location>
</feature>
<evidence type="ECO:0000313" key="2">
    <source>
        <dbReference type="Proteomes" id="UP000257109"/>
    </source>
</evidence>
<comment type="caution">
    <text evidence="1">The sequence shown here is derived from an EMBL/GenBank/DDBJ whole genome shotgun (WGS) entry which is preliminary data.</text>
</comment>
<dbReference type="Proteomes" id="UP000257109">
    <property type="component" value="Unassembled WGS sequence"/>
</dbReference>
<keyword evidence="2" id="KW-1185">Reference proteome</keyword>
<accession>A0A371FGB3</accession>
<evidence type="ECO:0008006" key="3">
    <source>
        <dbReference type="Google" id="ProtNLM"/>
    </source>
</evidence>
<dbReference type="PANTHER" id="PTHR35317">
    <property type="entry name" value="OS04G0629600 PROTEIN"/>
    <property type="match status" value="1"/>
</dbReference>
<dbReference type="AlphaFoldDB" id="A0A371FGB3"/>
<reference evidence="1" key="1">
    <citation type="submission" date="2018-05" db="EMBL/GenBank/DDBJ databases">
        <title>Draft genome of Mucuna pruriens seed.</title>
        <authorList>
            <person name="Nnadi N.E."/>
            <person name="Vos R."/>
            <person name="Hasami M.H."/>
            <person name="Devisetty U.K."/>
            <person name="Aguiy J.C."/>
        </authorList>
    </citation>
    <scope>NUCLEOTIDE SEQUENCE [LARGE SCALE GENOMIC DNA]</scope>
    <source>
        <strain evidence="1">JCA_2017</strain>
    </source>
</reference>
<sequence>MLNETNFKVWKEAIEIFLVYMDLDLVLQVEKLIPTPNNLQDVKIEKWERSNRMCLMIMKCSILEAFQGSIFESQSARKFLEEIEQFFAKNEKAKTSNLLVKLISMKYKDRENIREYIMKMSSLSTKLKSLKLELGEDLILISLPTYFGSFFETRNVRILEEVEFEKEENIRNVVFEEEYINDIGQVLVPIIVQETTLVIGDNQTIVPDIVAEQDYDEVLLQTLIEQPQQS</sequence>
<name>A0A371FGB3_MUCPR</name>